<dbReference type="AlphaFoldDB" id="A0A376AE80"/>
<dbReference type="EMBL" id="UEYP01000023">
    <property type="protein sequence ID" value="SSC66151.1"/>
    <property type="molecule type" value="Genomic_DNA"/>
</dbReference>
<dbReference type="PANTHER" id="PTHR38813:SF1">
    <property type="entry name" value="TOXIN RELE1-RELATED"/>
    <property type="match status" value="1"/>
</dbReference>
<dbReference type="InterPro" id="IPR007712">
    <property type="entry name" value="RelE/ParE_toxin"/>
</dbReference>
<organism evidence="2 3">
    <name type="scientific">Ciceribacter selenitireducens ATCC BAA-1503</name>
    <dbReference type="NCBI Taxonomy" id="1336235"/>
    <lineage>
        <taxon>Bacteria</taxon>
        <taxon>Pseudomonadati</taxon>
        <taxon>Pseudomonadota</taxon>
        <taxon>Alphaproteobacteria</taxon>
        <taxon>Hyphomicrobiales</taxon>
        <taxon>Rhizobiaceae</taxon>
        <taxon>Ciceribacter</taxon>
    </lineage>
</organism>
<evidence type="ECO:0000313" key="3">
    <source>
        <dbReference type="Proteomes" id="UP000254764"/>
    </source>
</evidence>
<dbReference type="Pfam" id="PF05016">
    <property type="entry name" value="ParE_toxin"/>
    <property type="match status" value="1"/>
</dbReference>
<dbReference type="Proteomes" id="UP000254764">
    <property type="component" value="Unassembled WGS sequence"/>
</dbReference>
<protein>
    <recommendedName>
        <fullName evidence="4">Cytotoxic translational repressor of toxin-antitoxin stability system</fullName>
    </recommendedName>
</protein>
<reference evidence="3" key="1">
    <citation type="submission" date="2018-07" db="EMBL/GenBank/DDBJ databases">
        <authorList>
            <person name="Peiro R."/>
            <person name="Begona"/>
            <person name="Cbmso G."/>
            <person name="Lopez M."/>
            <person name="Gonzalez S."/>
        </authorList>
    </citation>
    <scope>NUCLEOTIDE SEQUENCE [LARGE SCALE GENOMIC DNA]</scope>
</reference>
<dbReference type="RefSeq" id="WP_115672616.1">
    <property type="nucleotide sequence ID" value="NZ_UEYP01000023.1"/>
</dbReference>
<name>A0A376AE80_9HYPH</name>
<keyword evidence="3" id="KW-1185">Reference proteome</keyword>
<dbReference type="SUPFAM" id="SSF143011">
    <property type="entry name" value="RelE-like"/>
    <property type="match status" value="1"/>
</dbReference>
<dbReference type="Gene3D" id="3.30.2310.20">
    <property type="entry name" value="RelE-like"/>
    <property type="match status" value="1"/>
</dbReference>
<sequence>MKRIIYSKQASKTLARIPANEALRIRAKIAQYAEEPAALANNVKRLRENAYLRLRIGDWRVIFREDGVVVDVVRIAARGEAYEGEI</sequence>
<evidence type="ECO:0000313" key="2">
    <source>
        <dbReference type="EMBL" id="SSC66151.1"/>
    </source>
</evidence>
<evidence type="ECO:0008006" key="4">
    <source>
        <dbReference type="Google" id="ProtNLM"/>
    </source>
</evidence>
<dbReference type="InterPro" id="IPR052747">
    <property type="entry name" value="TA_system_RelE_toxin"/>
</dbReference>
<dbReference type="OrthoDB" id="428094at2"/>
<dbReference type="InterPro" id="IPR035093">
    <property type="entry name" value="RelE/ParE_toxin_dom_sf"/>
</dbReference>
<accession>A0A376AE80</accession>
<dbReference type="PANTHER" id="PTHR38813">
    <property type="match status" value="1"/>
</dbReference>
<gene>
    <name evidence="2" type="ORF">RHIZ70_1859</name>
</gene>
<evidence type="ECO:0000256" key="1">
    <source>
        <dbReference type="ARBA" id="ARBA00022649"/>
    </source>
</evidence>
<proteinExistence type="predicted"/>
<keyword evidence="1" id="KW-1277">Toxin-antitoxin system</keyword>